<name>A0ABV8LKN2_9ACTN</name>
<keyword evidence="1" id="KW-0812">Transmembrane</keyword>
<dbReference type="Gene3D" id="1.10.287.70">
    <property type="match status" value="1"/>
</dbReference>
<keyword evidence="3" id="KW-1185">Reference proteome</keyword>
<feature type="transmembrane region" description="Helical" evidence="1">
    <location>
        <begin position="112"/>
        <end position="133"/>
    </location>
</feature>
<dbReference type="Proteomes" id="UP001595816">
    <property type="component" value="Unassembled WGS sequence"/>
</dbReference>
<dbReference type="EMBL" id="JBHSAY010000005">
    <property type="protein sequence ID" value="MFC4130833.1"/>
    <property type="molecule type" value="Genomic_DNA"/>
</dbReference>
<proteinExistence type="predicted"/>
<evidence type="ECO:0000256" key="1">
    <source>
        <dbReference type="SAM" id="Phobius"/>
    </source>
</evidence>
<feature type="transmembrane region" description="Helical" evidence="1">
    <location>
        <begin position="72"/>
        <end position="92"/>
    </location>
</feature>
<keyword evidence="1" id="KW-0472">Membrane</keyword>
<evidence type="ECO:0000313" key="3">
    <source>
        <dbReference type="Proteomes" id="UP001595816"/>
    </source>
</evidence>
<protein>
    <submittedName>
        <fullName evidence="2">DUF1345 domain-containing protein</fullName>
    </submittedName>
</protein>
<organism evidence="2 3">
    <name type="scientific">Hamadaea flava</name>
    <dbReference type="NCBI Taxonomy" id="1742688"/>
    <lineage>
        <taxon>Bacteria</taxon>
        <taxon>Bacillati</taxon>
        <taxon>Actinomycetota</taxon>
        <taxon>Actinomycetes</taxon>
        <taxon>Micromonosporales</taxon>
        <taxon>Micromonosporaceae</taxon>
        <taxon>Hamadaea</taxon>
    </lineage>
</organism>
<dbReference type="Pfam" id="PF07077">
    <property type="entry name" value="DUF1345"/>
    <property type="match status" value="1"/>
</dbReference>
<dbReference type="RefSeq" id="WP_253757131.1">
    <property type="nucleotide sequence ID" value="NZ_JAMZDZ010000001.1"/>
</dbReference>
<feature type="transmembrane region" description="Helical" evidence="1">
    <location>
        <begin position="202"/>
        <end position="221"/>
    </location>
</feature>
<dbReference type="SUPFAM" id="SSF81324">
    <property type="entry name" value="Voltage-gated potassium channels"/>
    <property type="match status" value="1"/>
</dbReference>
<comment type="caution">
    <text evidence="2">The sequence shown here is derived from an EMBL/GenBank/DDBJ whole genome shotgun (WGS) entry which is preliminary data.</text>
</comment>
<feature type="transmembrane region" description="Helical" evidence="1">
    <location>
        <begin position="44"/>
        <end position="60"/>
    </location>
</feature>
<dbReference type="InterPro" id="IPR009781">
    <property type="entry name" value="DUF1345"/>
</dbReference>
<sequence>MVDVLPAWLRPTRGEHRTPAAVAVLVMIGLQLKVSHALHIQPGWLVPAVEGVLLLVLLSTNPGRVNRETRWLRLSGLTLVAAASVLNAYAAARLVVDIATKHAEVNGLTPAVLLLTGAAVWLSNVIVFALWYWELDSGGPAARANARKDRPDFLFPQMTARDLAKPDWEPGFVDYLYVSFTNATAFSPTDTMPMTKWAKLTMMFESAVSVVVVGLVVARAINIL</sequence>
<gene>
    <name evidence="2" type="ORF">ACFOZ4_09485</name>
</gene>
<accession>A0ABV8LKN2</accession>
<keyword evidence="1" id="KW-1133">Transmembrane helix</keyword>
<reference evidence="3" key="1">
    <citation type="journal article" date="2019" name="Int. J. Syst. Evol. Microbiol.">
        <title>The Global Catalogue of Microorganisms (GCM) 10K type strain sequencing project: providing services to taxonomists for standard genome sequencing and annotation.</title>
        <authorList>
            <consortium name="The Broad Institute Genomics Platform"/>
            <consortium name="The Broad Institute Genome Sequencing Center for Infectious Disease"/>
            <person name="Wu L."/>
            <person name="Ma J."/>
        </authorList>
    </citation>
    <scope>NUCLEOTIDE SEQUENCE [LARGE SCALE GENOMIC DNA]</scope>
    <source>
        <strain evidence="3">CGMCC 4.7289</strain>
    </source>
</reference>
<evidence type="ECO:0000313" key="2">
    <source>
        <dbReference type="EMBL" id="MFC4130833.1"/>
    </source>
</evidence>